<name>A0A0W7VAS1_9HYPO</name>
<dbReference type="InterPro" id="IPR002575">
    <property type="entry name" value="Aminoglycoside_PTrfase"/>
</dbReference>
<evidence type="ECO:0000259" key="1">
    <source>
        <dbReference type="Pfam" id="PF01636"/>
    </source>
</evidence>
<accession>A0A0W7VAS1</accession>
<dbReference type="EMBL" id="JPDN02000073">
    <property type="protein sequence ID" value="PON20309.1"/>
    <property type="molecule type" value="Genomic_DNA"/>
</dbReference>
<dbReference type="EMBL" id="MTYH01000011">
    <property type="protein sequence ID" value="PNP48031.1"/>
    <property type="molecule type" value="Genomic_DNA"/>
</dbReference>
<gene>
    <name evidence="3" type="ORF">TGAM01_v210808</name>
    <name evidence="2" type="ORF">TGAMA5MH_00854</name>
</gene>
<dbReference type="InterPro" id="IPR011009">
    <property type="entry name" value="Kinase-like_dom_sf"/>
</dbReference>
<dbReference type="Proteomes" id="UP000236546">
    <property type="component" value="Unassembled WGS sequence"/>
</dbReference>
<reference evidence="2 5" key="2">
    <citation type="submission" date="2017-02" db="EMBL/GenBank/DDBJ databases">
        <title>Genomes of Trichoderma spp. with biocontrol activity.</title>
        <authorList>
            <person name="Gardiner D."/>
            <person name="Kazan K."/>
            <person name="Vos C."/>
            <person name="Harvey P."/>
        </authorList>
    </citation>
    <scope>NUCLEOTIDE SEQUENCE [LARGE SCALE GENOMIC DNA]</scope>
    <source>
        <strain evidence="2 5">A5MH</strain>
    </source>
</reference>
<reference evidence="3 4" key="1">
    <citation type="journal article" date="2016" name="Genome Announc.">
        <title>Draft Whole-Genome Sequence of Trichoderma gamsii T6085, a Promising Biocontrol Agent of Fusarium Head Blight on Wheat.</title>
        <authorList>
            <person name="Baroncelli R."/>
            <person name="Zapparata A."/>
            <person name="Piaggeschi G."/>
            <person name="Sarrocco S."/>
            <person name="Vannacci G."/>
        </authorList>
    </citation>
    <scope>NUCLEOTIDE SEQUENCE [LARGE SCALE GENOMIC DNA]</scope>
    <source>
        <strain evidence="3 4">T6085</strain>
    </source>
</reference>
<evidence type="ECO:0000313" key="5">
    <source>
        <dbReference type="Proteomes" id="UP000236546"/>
    </source>
</evidence>
<evidence type="ECO:0000313" key="4">
    <source>
        <dbReference type="Proteomes" id="UP000054821"/>
    </source>
</evidence>
<dbReference type="OrthoDB" id="25129at2759"/>
<feature type="domain" description="Aminoglycoside phosphotransferase" evidence="1">
    <location>
        <begin position="61"/>
        <end position="280"/>
    </location>
</feature>
<reference evidence="3" key="3">
    <citation type="submission" date="2017-08" db="EMBL/GenBank/DDBJ databases">
        <title>Trichoderma gamsii strain T6085, whole genome shotgun sequencing project.</title>
        <authorList>
            <person name="Baroncelli R."/>
        </authorList>
    </citation>
    <scope>NUCLEOTIDE SEQUENCE</scope>
    <source>
        <strain evidence="3">T6085</strain>
    </source>
</reference>
<dbReference type="Gene3D" id="3.90.1200.10">
    <property type="match status" value="1"/>
</dbReference>
<dbReference type="STRING" id="398673.A0A0W7VAS1"/>
<proteinExistence type="predicted"/>
<organism evidence="2 5">
    <name type="scientific">Trichoderma gamsii</name>
    <dbReference type="NCBI Taxonomy" id="398673"/>
    <lineage>
        <taxon>Eukaryota</taxon>
        <taxon>Fungi</taxon>
        <taxon>Dikarya</taxon>
        <taxon>Ascomycota</taxon>
        <taxon>Pezizomycotina</taxon>
        <taxon>Sordariomycetes</taxon>
        <taxon>Hypocreomycetidae</taxon>
        <taxon>Hypocreales</taxon>
        <taxon>Hypocreaceae</taxon>
        <taxon>Trichoderma</taxon>
    </lineage>
</organism>
<keyword evidence="4" id="KW-1185">Reference proteome</keyword>
<dbReference type="SUPFAM" id="SSF56112">
    <property type="entry name" value="Protein kinase-like (PK-like)"/>
    <property type="match status" value="1"/>
</dbReference>
<dbReference type="GeneID" id="29990398"/>
<comment type="caution">
    <text evidence="2">The sequence shown here is derived from an EMBL/GenBank/DDBJ whole genome shotgun (WGS) entry which is preliminary data.</text>
</comment>
<dbReference type="AlphaFoldDB" id="A0A0W7VAS1"/>
<dbReference type="Gene3D" id="3.30.200.20">
    <property type="entry name" value="Phosphorylase Kinase, domain 1"/>
    <property type="match status" value="1"/>
</dbReference>
<evidence type="ECO:0000313" key="2">
    <source>
        <dbReference type="EMBL" id="PNP48031.1"/>
    </source>
</evidence>
<dbReference type="Pfam" id="PF01636">
    <property type="entry name" value="APH"/>
    <property type="match status" value="1"/>
</dbReference>
<protein>
    <recommendedName>
        <fullName evidence="1">Aminoglycoside phosphotransferase domain-containing protein</fullName>
    </recommendedName>
</protein>
<dbReference type="RefSeq" id="XP_018656459.1">
    <property type="nucleotide sequence ID" value="XM_018810315.1"/>
</dbReference>
<evidence type="ECO:0000313" key="3">
    <source>
        <dbReference type="EMBL" id="PON20309.1"/>
    </source>
</evidence>
<dbReference type="Proteomes" id="UP000054821">
    <property type="component" value="Unassembled WGS sequence"/>
</dbReference>
<sequence length="368" mass="40846">MENKTEEIKNAVRKELEGTEYEVSSLTPLSGGTANFIYLARLRKPLSGGVNQVVLKHGEAYVALHPDFKLEMVRCNIEEEGLRLLSQFPAVISPPYEVGTPKLYHFNSQTSTQVQEYLPNATNLKAYALANFQGPTTASTKPQCLQLGQSLGRWLRGFHNWSDQPDNQGLHKLFAKNTAMRSIKKAINYDQLLGRLSMFPAILQEHKGTLEQIVAMATAELGDESKLSVIHGDFWTGNILIPNAPLDSDEAVPIRIIDWEMAQVGVRAEDLGQAIAELWQLKLYKQINAALWIIEGFVSGYGKVDSDFMFRVLIHVGAHLICIGSTTPGWGTPEDGQDIAKAGRDVLLNAWKKNAEAFRGHDLQHVLG</sequence>